<keyword evidence="3" id="KW-0964">Secreted</keyword>
<keyword evidence="5" id="KW-0372">Hormone</keyword>
<dbReference type="InterPro" id="IPR018251">
    <property type="entry name" value="Crust_neurhormone_CS"/>
</dbReference>
<organism evidence="8">
    <name type="scientific">Zophobas atratus</name>
    <name type="common">Giant mealworm beetle</name>
    <name type="synonym">Zophobas rugipes</name>
    <dbReference type="NCBI Taxonomy" id="7074"/>
    <lineage>
        <taxon>Eukaryota</taxon>
        <taxon>Metazoa</taxon>
        <taxon>Ecdysozoa</taxon>
        <taxon>Arthropoda</taxon>
        <taxon>Hexapoda</taxon>
        <taxon>Insecta</taxon>
        <taxon>Pterygota</taxon>
        <taxon>Neoptera</taxon>
        <taxon>Endopterygota</taxon>
        <taxon>Coleoptera</taxon>
        <taxon>Polyphaga</taxon>
        <taxon>Cucujiformia</taxon>
        <taxon>Tenebrionidae</taxon>
        <taxon>Zophobas</taxon>
    </lineage>
</organism>
<sequence length="120" mass="14120">MNYRSSRRISTQAVWVYITFAVILQEIATSPANRSPALLPHHFTKRSFFDIQCKGVYDKSIFAKLDSICEDCYNLFREPQLHNLCRSECFSTKYFVGCVESLLLNEEMPKYRKMIEYLSK</sequence>
<dbReference type="PRINTS" id="PR00548">
    <property type="entry name" value="HYPRGLYCEMC1"/>
</dbReference>
<proteinExistence type="evidence at transcript level"/>
<dbReference type="PANTHER" id="PTHR35981">
    <property type="entry name" value="ION TRANSPORT PEPTIDE, ISOFORM C"/>
    <property type="match status" value="1"/>
</dbReference>
<protein>
    <submittedName>
        <fullName evidence="8">Ion transport peptide like transcript b</fullName>
    </submittedName>
</protein>
<dbReference type="Pfam" id="PF01147">
    <property type="entry name" value="Crust_neurohorm"/>
    <property type="match status" value="1"/>
</dbReference>
<evidence type="ECO:0000256" key="7">
    <source>
        <dbReference type="PIRSR" id="PIRSR631098-51"/>
    </source>
</evidence>
<dbReference type="SUPFAM" id="SSF81778">
    <property type="entry name" value="Crustacean CHH/MIH/GIH neurohormone"/>
    <property type="match status" value="1"/>
</dbReference>
<dbReference type="InterPro" id="IPR000346">
    <property type="entry name" value="Hyperglycemic1"/>
</dbReference>
<dbReference type="FunFam" id="1.10.2010.10:FF:000001">
    <property type="entry name" value="Ion transport peptide isoform C"/>
    <property type="match status" value="1"/>
</dbReference>
<evidence type="ECO:0000256" key="3">
    <source>
        <dbReference type="ARBA" id="ARBA00022525"/>
    </source>
</evidence>
<dbReference type="InterPro" id="IPR035957">
    <property type="entry name" value="Crust_neurohorm_sf"/>
</dbReference>
<dbReference type="InterPro" id="IPR001166">
    <property type="entry name" value="Hyperglycemic"/>
</dbReference>
<dbReference type="InterPro" id="IPR031098">
    <property type="entry name" value="Crust_neurohorm"/>
</dbReference>
<dbReference type="Gene3D" id="1.10.2010.10">
    <property type="entry name" value="Crustacean CHH/MIH/GIH neurohormone"/>
    <property type="match status" value="1"/>
</dbReference>
<dbReference type="PROSITE" id="PS01250">
    <property type="entry name" value="CHH_MIH_GIH"/>
    <property type="match status" value="1"/>
</dbReference>
<feature type="disulfide bond" evidence="7">
    <location>
        <begin position="72"/>
        <end position="98"/>
    </location>
</feature>
<evidence type="ECO:0000256" key="2">
    <source>
        <dbReference type="ARBA" id="ARBA00005447"/>
    </source>
</evidence>
<evidence type="ECO:0000256" key="1">
    <source>
        <dbReference type="ARBA" id="ARBA00004613"/>
    </source>
</evidence>
<evidence type="ECO:0000313" key="8">
    <source>
        <dbReference type="EMBL" id="UXO98125.1"/>
    </source>
</evidence>
<name>A0A977SQ85_ZOPAT</name>
<accession>A0A977SQ85</accession>
<dbReference type="PRINTS" id="PR00550">
    <property type="entry name" value="HYPRGLYCEMIC"/>
</dbReference>
<feature type="disulfide bond" evidence="7">
    <location>
        <begin position="53"/>
        <end position="89"/>
    </location>
</feature>
<keyword evidence="4" id="KW-0165">Cleavage on pair of basic residues</keyword>
<dbReference type="GO" id="GO:0005184">
    <property type="term" value="F:neuropeptide hormone activity"/>
    <property type="evidence" value="ECO:0007669"/>
    <property type="project" value="InterPro"/>
</dbReference>
<evidence type="ECO:0000256" key="5">
    <source>
        <dbReference type="ARBA" id="ARBA00022702"/>
    </source>
</evidence>
<evidence type="ECO:0000256" key="6">
    <source>
        <dbReference type="ARBA" id="ARBA00023157"/>
    </source>
</evidence>
<dbReference type="PANTHER" id="PTHR35981:SF2">
    <property type="entry name" value="ION TRANSPORT PEPTIDE, ISOFORM C"/>
    <property type="match status" value="1"/>
</dbReference>
<dbReference type="GO" id="GO:0005576">
    <property type="term" value="C:extracellular region"/>
    <property type="evidence" value="ECO:0007669"/>
    <property type="project" value="UniProtKB-SubCell"/>
</dbReference>
<evidence type="ECO:0000256" key="4">
    <source>
        <dbReference type="ARBA" id="ARBA00022685"/>
    </source>
</evidence>
<dbReference type="EMBL" id="ON155987">
    <property type="protein sequence ID" value="UXO98125.1"/>
    <property type="molecule type" value="mRNA"/>
</dbReference>
<feature type="disulfide bond" evidence="7">
    <location>
        <begin position="69"/>
        <end position="85"/>
    </location>
</feature>
<comment type="similarity">
    <text evidence="2">Belongs to the arthropod CHH/MIH/GIH/VIH hormone family.</text>
</comment>
<dbReference type="GO" id="GO:0007623">
    <property type="term" value="P:circadian rhythm"/>
    <property type="evidence" value="ECO:0007669"/>
    <property type="project" value="TreeGrafter"/>
</dbReference>
<keyword evidence="6 7" id="KW-1015">Disulfide bond</keyword>
<reference evidence="8" key="1">
    <citation type="journal article" date="2022" name="J. Proteome Res.">
        <title>Neuropeptidomes of Tenebrio molitor L. and Zophobas atratus Fab. (Coleoptera, Polyphaga: Tenebrionidae).</title>
        <authorList>
            <person name="Marciniak P."/>
            <person name="Pacholska-Bogalska J."/>
            <person name="Ragionieri L."/>
        </authorList>
    </citation>
    <scope>NUCLEOTIDE SEQUENCE</scope>
    <source>
        <strain evidence="8">DN88688_c0_g1_i2</strain>
    </source>
</reference>
<dbReference type="AlphaFoldDB" id="A0A977SQ85"/>
<comment type="subcellular location">
    <subcellularLocation>
        <location evidence="1">Secreted</location>
    </subcellularLocation>
</comment>